<evidence type="ECO:0000256" key="4">
    <source>
        <dbReference type="ARBA" id="ARBA00022676"/>
    </source>
</evidence>
<feature type="region of interest" description="Disordered" evidence="13">
    <location>
        <begin position="288"/>
        <end position="330"/>
    </location>
</feature>
<dbReference type="InterPro" id="IPR036961">
    <property type="entry name" value="Kinesin_motor_dom_sf"/>
</dbReference>
<feature type="compositionally biased region" description="Gly residues" evidence="13">
    <location>
        <begin position="1844"/>
        <end position="1853"/>
    </location>
</feature>
<evidence type="ECO:0000256" key="8">
    <source>
        <dbReference type="ARBA" id="ARBA00023123"/>
    </source>
</evidence>
<evidence type="ECO:0000256" key="14">
    <source>
        <dbReference type="SAM" id="Phobius"/>
    </source>
</evidence>
<feature type="transmembrane region" description="Helical" evidence="14">
    <location>
        <begin position="1017"/>
        <end position="1041"/>
    </location>
</feature>
<dbReference type="CDD" id="cd04190">
    <property type="entry name" value="Chitin_synth_C"/>
    <property type="match status" value="1"/>
</dbReference>
<feature type="compositionally biased region" description="Low complexity" evidence="13">
    <location>
        <begin position="302"/>
        <end position="320"/>
    </location>
</feature>
<evidence type="ECO:0000256" key="11">
    <source>
        <dbReference type="ARBA" id="ARBA00023180"/>
    </source>
</evidence>
<keyword evidence="9 14" id="KW-0472">Membrane</keyword>
<evidence type="ECO:0000256" key="5">
    <source>
        <dbReference type="ARBA" id="ARBA00022679"/>
    </source>
</evidence>
<dbReference type="InterPro" id="IPR029044">
    <property type="entry name" value="Nucleotide-diphossugar_trans"/>
</dbReference>
<evidence type="ECO:0000256" key="3">
    <source>
        <dbReference type="ARBA" id="ARBA00022475"/>
    </source>
</evidence>
<gene>
    <name evidence="17" type="ORF">BASA50_004756</name>
</gene>
<keyword evidence="8 12" id="KW-0518">Myosin</keyword>
<evidence type="ECO:0000256" key="2">
    <source>
        <dbReference type="ARBA" id="ARBA00012543"/>
    </source>
</evidence>
<feature type="region of interest" description="Disordered" evidence="13">
    <location>
        <begin position="1801"/>
        <end position="1853"/>
    </location>
</feature>
<keyword evidence="10" id="KW-0505">Motor protein</keyword>
<comment type="subcellular location">
    <subcellularLocation>
        <location evidence="1">Cell membrane</location>
        <topology evidence="1">Multi-pass membrane protein</topology>
    </subcellularLocation>
</comment>
<feature type="region of interest" description="Disordered" evidence="13">
    <location>
        <begin position="1898"/>
        <end position="1962"/>
    </location>
</feature>
<evidence type="ECO:0000256" key="6">
    <source>
        <dbReference type="ARBA" id="ARBA00022692"/>
    </source>
</evidence>
<comment type="caution">
    <text evidence="17">The sequence shown here is derived from an EMBL/GenBank/DDBJ whole genome shotgun (WGS) entry which is preliminary data.</text>
</comment>
<evidence type="ECO:0000256" key="13">
    <source>
        <dbReference type="SAM" id="MobiDB-lite"/>
    </source>
</evidence>
<dbReference type="Pfam" id="PF00063">
    <property type="entry name" value="Myosin_head"/>
    <property type="match status" value="1"/>
</dbReference>
<comment type="caution">
    <text evidence="12">Lacks conserved residue(s) required for the propagation of feature annotation.</text>
</comment>
<evidence type="ECO:0000259" key="15">
    <source>
        <dbReference type="PROSITE" id="PS51456"/>
    </source>
</evidence>
<feature type="region of interest" description="Disordered" evidence="13">
    <location>
        <begin position="62"/>
        <end position="83"/>
    </location>
</feature>
<keyword evidence="11" id="KW-0325">Glycoprotein</keyword>
<evidence type="ECO:0000256" key="10">
    <source>
        <dbReference type="ARBA" id="ARBA00023175"/>
    </source>
</evidence>
<evidence type="ECO:0000256" key="12">
    <source>
        <dbReference type="PROSITE-ProRule" id="PRU00782"/>
    </source>
</evidence>
<organism evidence="17 18">
    <name type="scientific">Batrachochytrium salamandrivorans</name>
    <dbReference type="NCBI Taxonomy" id="1357716"/>
    <lineage>
        <taxon>Eukaryota</taxon>
        <taxon>Fungi</taxon>
        <taxon>Fungi incertae sedis</taxon>
        <taxon>Chytridiomycota</taxon>
        <taxon>Chytridiomycota incertae sedis</taxon>
        <taxon>Chytridiomycetes</taxon>
        <taxon>Rhizophydiales</taxon>
        <taxon>Rhizophydiales incertae sedis</taxon>
        <taxon>Batrachochytrium</taxon>
    </lineage>
</organism>
<dbReference type="Gene3D" id="3.40.850.10">
    <property type="entry name" value="Kinesin motor domain"/>
    <property type="match status" value="1"/>
</dbReference>
<dbReference type="InterPro" id="IPR014876">
    <property type="entry name" value="DEK_C"/>
</dbReference>
<feature type="compositionally biased region" description="Low complexity" evidence="13">
    <location>
        <begin position="1828"/>
        <end position="1838"/>
    </location>
</feature>
<evidence type="ECO:0000256" key="1">
    <source>
        <dbReference type="ARBA" id="ARBA00004651"/>
    </source>
</evidence>
<reference evidence="17 18" key="1">
    <citation type="submission" date="2021-02" db="EMBL/GenBank/DDBJ databases">
        <title>Variation within the Batrachochytrium salamandrivorans European outbreak.</title>
        <authorList>
            <person name="Kelly M."/>
            <person name="Pasmans F."/>
            <person name="Shea T.P."/>
            <person name="Munoz J.F."/>
            <person name="Carranza S."/>
            <person name="Cuomo C.A."/>
            <person name="Martel A."/>
        </authorList>
    </citation>
    <scope>NUCLEOTIDE SEQUENCE [LARGE SCALE GENOMIC DNA]</scope>
    <source>
        <strain evidence="17 18">AMFP18/2</strain>
    </source>
</reference>
<evidence type="ECO:0000313" key="18">
    <source>
        <dbReference type="Proteomes" id="UP001648503"/>
    </source>
</evidence>
<dbReference type="Gene3D" id="1.20.120.720">
    <property type="entry name" value="Myosin VI head, motor domain, U50 subdomain"/>
    <property type="match status" value="1"/>
</dbReference>
<dbReference type="Pfam" id="PF03142">
    <property type="entry name" value="Chitin_synth_2"/>
    <property type="match status" value="1"/>
</dbReference>
<dbReference type="PRINTS" id="PR00193">
    <property type="entry name" value="MYOSINHEAVY"/>
</dbReference>
<dbReference type="Gene3D" id="1.10.10.60">
    <property type="entry name" value="Homeodomain-like"/>
    <property type="match status" value="1"/>
</dbReference>
<dbReference type="InterPro" id="IPR001609">
    <property type="entry name" value="Myosin_head_motor_dom-like"/>
</dbReference>
<feature type="transmembrane region" description="Helical" evidence="14">
    <location>
        <begin position="1672"/>
        <end position="1695"/>
    </location>
</feature>
<keyword evidence="3" id="KW-1003">Cell membrane</keyword>
<keyword evidence="6 14" id="KW-0812">Transmembrane</keyword>
<proteinExistence type="inferred from homology"/>
<keyword evidence="5" id="KW-0808">Transferase</keyword>
<dbReference type="PANTHER" id="PTHR22914:SF13">
    <property type="entry name" value="CHITIN SYNTHASE"/>
    <property type="match status" value="1"/>
</dbReference>
<dbReference type="EC" id="2.4.1.16" evidence="2"/>
<feature type="region of interest" description="Disordered" evidence="13">
    <location>
        <begin position="687"/>
        <end position="730"/>
    </location>
</feature>
<protein>
    <recommendedName>
        <fullName evidence="2">chitin synthase</fullName>
        <ecNumber evidence="2">2.4.1.16</ecNumber>
    </recommendedName>
</protein>
<feature type="domain" description="Myosin motor" evidence="15">
    <location>
        <begin position="1"/>
        <end position="628"/>
    </location>
</feature>
<keyword evidence="7 14" id="KW-1133">Transmembrane helix</keyword>
<feature type="compositionally biased region" description="Low complexity" evidence="13">
    <location>
        <begin position="1937"/>
        <end position="1962"/>
    </location>
</feature>
<feature type="compositionally biased region" description="Gly residues" evidence="13">
    <location>
        <begin position="1808"/>
        <end position="1820"/>
    </location>
</feature>
<evidence type="ECO:0000256" key="9">
    <source>
        <dbReference type="ARBA" id="ARBA00023136"/>
    </source>
</evidence>
<dbReference type="PROSITE" id="PS51998">
    <property type="entry name" value="DEK_C"/>
    <property type="match status" value="1"/>
</dbReference>
<feature type="transmembrane region" description="Helical" evidence="14">
    <location>
        <begin position="1707"/>
        <end position="1726"/>
    </location>
</feature>
<dbReference type="EMBL" id="JAFCIX010000172">
    <property type="protein sequence ID" value="KAH6596998.1"/>
    <property type="molecule type" value="Genomic_DNA"/>
</dbReference>
<evidence type="ECO:0000259" key="16">
    <source>
        <dbReference type="PROSITE" id="PS51998"/>
    </source>
</evidence>
<dbReference type="SUPFAM" id="SSF109715">
    <property type="entry name" value="DEK C-terminal domain"/>
    <property type="match status" value="1"/>
</dbReference>
<feature type="domain" description="DEK-C" evidence="16">
    <location>
        <begin position="1985"/>
        <end position="2040"/>
    </location>
</feature>
<dbReference type="InterPro" id="IPR004835">
    <property type="entry name" value="Chitin_synth"/>
</dbReference>
<feature type="transmembrane region" description="Helical" evidence="14">
    <location>
        <begin position="987"/>
        <end position="1005"/>
    </location>
</feature>
<dbReference type="PROSITE" id="PS51456">
    <property type="entry name" value="MYOSIN_MOTOR"/>
    <property type="match status" value="1"/>
</dbReference>
<keyword evidence="18" id="KW-1185">Reference proteome</keyword>
<dbReference type="SUPFAM" id="SSF52540">
    <property type="entry name" value="P-loop containing nucleoside triphosphate hydrolases"/>
    <property type="match status" value="1"/>
</dbReference>
<feature type="transmembrane region" description="Helical" evidence="14">
    <location>
        <begin position="1733"/>
        <end position="1756"/>
    </location>
</feature>
<evidence type="ECO:0000313" key="17">
    <source>
        <dbReference type="EMBL" id="KAH6596998.1"/>
    </source>
</evidence>
<dbReference type="Pfam" id="PF08766">
    <property type="entry name" value="DEK_C"/>
    <property type="match status" value="1"/>
</dbReference>
<comment type="similarity">
    <text evidence="12">Belongs to the TRAFAC class myosin-kinesin ATPase superfamily. Myosin family.</text>
</comment>
<dbReference type="InterPro" id="IPR027417">
    <property type="entry name" value="P-loop_NTPase"/>
</dbReference>
<name>A0ABQ8FEN9_9FUNG</name>
<dbReference type="Gene3D" id="1.20.58.530">
    <property type="match status" value="1"/>
</dbReference>
<dbReference type="SMART" id="SM00242">
    <property type="entry name" value="MYSc"/>
    <property type="match status" value="1"/>
</dbReference>
<feature type="transmembrane region" description="Helical" evidence="14">
    <location>
        <begin position="1280"/>
        <end position="1302"/>
    </location>
</feature>
<sequence>MDWATQSDDLAALLAQETASAATTNSSAPSAETLIVHTLEQRSLVRRSYTYIGSNVLLSLGPTTANNNNNTNNGYTSPVNGDARTLPAQYQRAAEAALSSTDDDALALLPPHTMQLASTVFCQMLMLQENQSVIFCGVSGAGQSIDRRIFSQQLVDMSNNGKKKSKILSGAVKMEYALDSFGLAKSLHAVDASCYGRYTEYQFSSTGRMVGIKLMDYALDSARVTAGSSLQEGERTFNIFYQLLAGASKSEKETLHISDPSSFAYLKGTKLVRAPTISRSGTLSRRIATLGRSGTTSKKDNATPATASPSATAAGSSSSSEDAIPTAKDAQNFSELRENLKSLGIGRRMQSQIFQVLAAILHMGNISFATDPNLKDDESTVIRNPESLDIAATLLGLGSKSLADSLMYRSKHVGRELCSIYLQPEGAALQRDALAETLYSLLFAWLVEHLNTRLCKSDEDVDSFIGLVDFPGFRSQYAGSATQFPIFIGNYVQERLVQYTQNCYYDDVDFIFKTDGLAMSVPSYQDNQWTVDVFRGTRRQKGLLALLDDEPETGDDPDSDLNRNQNLLTHIDNGLKSNPHYIASFQCSSVGVVGTSVSAVVPAVKNMFGIRHYNAESVVQYDLDSFLDQDIRMSDFVALFRGSAGLISPEGETSVNETDVTFISGLFSNRTGVRTIRSGRGALLGVQKSQGPLRKPSVKRKKKLSPGTTPEPTEEREVKDNASAVHHNQKMSQFSTAGEMIDELLDTLKSTRHWSVISLSLAESSNEKYSASHIKWQLSRFNLSELCQFRAARDVDASHGIKYSVFSEKYSSLLATKGFSHSAGTPRDLVKQFVTAQYWSAREVALGNTMLFLSLGRWRWIQAAMKRLESSDGKDGTMAAEFRPTSMLSTGTAITNHPGIQPWMTTRQTSALTDDDRSDIESNYESEYGYNDNDGRISGKSPDVELGNLSSSKAVPSAPAVLGNKREIVDSVTPVTRLRKCWVCCTWSLTWWIPGIFLKFCGKMKRPDIRMAWREKVALCVIIAVLCFALLFFIIGLRYIICPTIPIKSQSEVQQLALHFGNPTVPWFSASGRYYYADDLMSQHIRDYGPSTGQGSLALYQFQQFYGNDVSNLFFKQDRWNVYCPGLAAPQAGWDYLDSSVPWMKRSDIQAATPMAIHRSNNTSGQPQPFSESLDRFAKGRIGWTTQTISGMSSNTKRFIIIYDNVYFVTPIDSLQNTTFSPTVRNLLSPLPGSDVTSSWKAARLQSPAAQQELDQALTCLNNIFYVGTVDRRDTFQCRLTGGLLLSTSIVLVAVVGFKFLAALQFSSRKDPEDGDKFVICMVPCYTEGTESLSKTLESLATLGYDDKRKLLFVICDGMIIGSGNDRPTPRLVLDIFGVDPEIDPEPMTFQSLGEGNKQFNMGKVYSGLYEIRGHSVPFIVVAKVGSPTERVRPGNRGKRDSQLVLMRFLNRVHFNAEFSPLELDIYHHMKNIIGVSPSFYEFVLMIDADTEVDPTALNRMVSVMVHDVKVMGLCGETRISNEKDSWITMIQVYEYFISHHLAKAFESLFGTVTCLPGCFCMYRIRSSTKNVPLLVSPALLTDYSENSVDTLHMKNLLHLGEDRYLTTLMLKHFPMMRTKFAAEARCSTVVPDQWSVLLSQRRRWINSTVHNLFELAFLDQLCGFCCFSMRFIVFLDLFATFVQPAIILYIGYLIYSVSTSSETFPLLSIILIGCIYGFQVVIFILKREWQHIAWMIIYLLAIPVFSFWIPCYSFWHFDDFSWGNTRVVVGEGKKTVYVADAEPFNPKSIPLKRWKDFEGNSGSAGSRVGGGGSGGGGGHMDAWERASQMSGSSMQSGVRRGKGQGGGGGGGGGGYAASEYSGMHHRGSAASAYAGSVHGGATPSVAGSYHGGGGGGGGLPVIAHTGEPPFGDQRPFSMTSFGGHPGITDSQGYGLSGSSVVPGPFPSSQSSLSQQQQQQPSQQHLHKRYSTASSAQLLGTLPTGPTDEQILADIRVILSTGDLMTLTKKQIRDDLSRRFGVDIRSRKETINRMIDDVLQGRL</sequence>
<keyword evidence="4" id="KW-0328">Glycosyltransferase</keyword>
<keyword evidence="12" id="KW-0009">Actin-binding</keyword>
<dbReference type="PANTHER" id="PTHR22914">
    <property type="entry name" value="CHITIN SYNTHASE"/>
    <property type="match status" value="1"/>
</dbReference>
<feature type="compositionally biased region" description="Low complexity" evidence="13">
    <location>
        <begin position="63"/>
        <end position="73"/>
    </location>
</feature>
<dbReference type="Proteomes" id="UP001648503">
    <property type="component" value="Unassembled WGS sequence"/>
</dbReference>
<evidence type="ECO:0000256" key="7">
    <source>
        <dbReference type="ARBA" id="ARBA00022989"/>
    </source>
</evidence>
<accession>A0ABQ8FEN9</accession>
<dbReference type="SUPFAM" id="SSF53448">
    <property type="entry name" value="Nucleotide-diphospho-sugar transferases"/>
    <property type="match status" value="1"/>
</dbReference>